<dbReference type="PANTHER" id="PTHR33499:SF43">
    <property type="entry name" value="TRANSPOSASE, PTTA_EN_SPM, PLANT"/>
    <property type="match status" value="1"/>
</dbReference>
<evidence type="ECO:0000256" key="2">
    <source>
        <dbReference type="SAM" id="MobiDB-lite"/>
    </source>
</evidence>
<dbReference type="Pfam" id="PF03004">
    <property type="entry name" value="Transposase_24"/>
    <property type="match status" value="1"/>
</dbReference>
<keyword evidence="5" id="KW-1185">Reference proteome</keyword>
<dbReference type="PANTHER" id="PTHR33499">
    <property type="entry name" value="OS12G0282400 PROTEIN-RELATED"/>
    <property type="match status" value="1"/>
</dbReference>
<feature type="compositionally biased region" description="Acidic residues" evidence="2">
    <location>
        <begin position="467"/>
        <end position="478"/>
    </location>
</feature>
<gene>
    <name evidence="4" type="ORF">LITE_LOCUS46031</name>
</gene>
<feature type="chain" id="PRO_5043606159" description="Transposase, Ptta/En/Spm, plant" evidence="3">
    <location>
        <begin position="16"/>
        <end position="507"/>
    </location>
</feature>
<sequence length="507" mass="57793">MLVSQLCFLLDLVSGALFASYSSLVFASLCSVVTASLSKTLVAGMIRAKNKRAKLRSRPALISTDTEIETMSRVLETEVPSLNAEGDESSTRVSPEPMEEFAAAETVQGTTKGHVGNRGIYKGIDLDKKTKSKKEKLFIYFMPGQKHFRPVGPNERSLNMWLAFCVRSVIGAPIHDYVTILPQYSEQLWSMATDYFQVSPDSPPKLKKIEDLNNTPPPEPLEVKKYKFRTHCFNEMRASYRKYRSRLHEKYKKYKTDEERMKHIPEGLSAEDWQQMLRLFASPEFQALSLKNANNRSNQKVIACTGPTPFAQTEYDMIDEETGKLPSASEVWMAQHSSLNANNERKWVDSSSEHYYHEIRRTEEEVMPVDETVNDNEDVLRVVFGARSGYVRGKGTGYKSTAKGVTTNNQNEKIEQLEAKIVHLNAKIADQDKHNLALTQRFEKLLEMVENERHESSSHSGQREDDLTSEETNEEEYTRDECSHQAKRVNKKRAGNKILSAKKKNRS</sequence>
<keyword evidence="1" id="KW-0175">Coiled coil</keyword>
<feature type="compositionally biased region" description="Basic and acidic residues" evidence="2">
    <location>
        <begin position="450"/>
        <end position="466"/>
    </location>
</feature>
<feature type="compositionally biased region" description="Basic residues" evidence="2">
    <location>
        <begin position="485"/>
        <end position="507"/>
    </location>
</feature>
<evidence type="ECO:0000313" key="4">
    <source>
        <dbReference type="EMBL" id="CAI0551564.1"/>
    </source>
</evidence>
<evidence type="ECO:0000256" key="3">
    <source>
        <dbReference type="SAM" id="SignalP"/>
    </source>
</evidence>
<organism evidence="4 5">
    <name type="scientific">Linum tenue</name>
    <dbReference type="NCBI Taxonomy" id="586396"/>
    <lineage>
        <taxon>Eukaryota</taxon>
        <taxon>Viridiplantae</taxon>
        <taxon>Streptophyta</taxon>
        <taxon>Embryophyta</taxon>
        <taxon>Tracheophyta</taxon>
        <taxon>Spermatophyta</taxon>
        <taxon>Magnoliopsida</taxon>
        <taxon>eudicotyledons</taxon>
        <taxon>Gunneridae</taxon>
        <taxon>Pentapetalae</taxon>
        <taxon>rosids</taxon>
        <taxon>fabids</taxon>
        <taxon>Malpighiales</taxon>
        <taxon>Linaceae</taxon>
        <taxon>Linum</taxon>
    </lineage>
</organism>
<dbReference type="Proteomes" id="UP001154282">
    <property type="component" value="Unassembled WGS sequence"/>
</dbReference>
<feature type="region of interest" description="Disordered" evidence="2">
    <location>
        <begin position="450"/>
        <end position="507"/>
    </location>
</feature>
<evidence type="ECO:0000313" key="5">
    <source>
        <dbReference type="Proteomes" id="UP001154282"/>
    </source>
</evidence>
<evidence type="ECO:0000256" key="1">
    <source>
        <dbReference type="SAM" id="Coils"/>
    </source>
</evidence>
<accession>A0AAV0R1H6</accession>
<evidence type="ECO:0008006" key="6">
    <source>
        <dbReference type="Google" id="ProtNLM"/>
    </source>
</evidence>
<protein>
    <recommendedName>
        <fullName evidence="6">Transposase, Ptta/En/Spm, plant</fullName>
    </recommendedName>
</protein>
<reference evidence="4" key="1">
    <citation type="submission" date="2022-08" db="EMBL/GenBank/DDBJ databases">
        <authorList>
            <person name="Gutierrez-Valencia J."/>
        </authorList>
    </citation>
    <scope>NUCLEOTIDE SEQUENCE</scope>
</reference>
<dbReference type="EMBL" id="CAMGYJ010000010">
    <property type="protein sequence ID" value="CAI0551564.1"/>
    <property type="molecule type" value="Genomic_DNA"/>
</dbReference>
<proteinExistence type="predicted"/>
<dbReference type="AlphaFoldDB" id="A0AAV0R1H6"/>
<dbReference type="InterPro" id="IPR004252">
    <property type="entry name" value="Probable_transposase_24"/>
</dbReference>
<name>A0AAV0R1H6_9ROSI</name>
<comment type="caution">
    <text evidence="4">The sequence shown here is derived from an EMBL/GenBank/DDBJ whole genome shotgun (WGS) entry which is preliminary data.</text>
</comment>
<feature type="coiled-coil region" evidence="1">
    <location>
        <begin position="407"/>
        <end position="434"/>
    </location>
</feature>
<keyword evidence="3" id="KW-0732">Signal</keyword>
<feature type="signal peptide" evidence="3">
    <location>
        <begin position="1"/>
        <end position="15"/>
    </location>
</feature>